<keyword evidence="6" id="KW-0547">Nucleotide-binding</keyword>
<dbReference type="eggNOG" id="KOG3110">
    <property type="taxonomic scope" value="Eukaryota"/>
</dbReference>
<dbReference type="RefSeq" id="XP_014154090.1">
    <property type="nucleotide sequence ID" value="XM_014298615.1"/>
</dbReference>
<evidence type="ECO:0000259" key="8">
    <source>
        <dbReference type="SMART" id="SM00904"/>
    </source>
</evidence>
<dbReference type="Proteomes" id="UP000054560">
    <property type="component" value="Unassembled WGS sequence"/>
</dbReference>
<reference evidence="9 10" key="1">
    <citation type="submission" date="2011-02" db="EMBL/GenBank/DDBJ databases">
        <title>The Genome Sequence of Sphaeroforma arctica JP610.</title>
        <authorList>
            <consortium name="The Broad Institute Genome Sequencing Platform"/>
            <person name="Russ C."/>
            <person name="Cuomo C."/>
            <person name="Young S.K."/>
            <person name="Zeng Q."/>
            <person name="Gargeya S."/>
            <person name="Alvarado L."/>
            <person name="Berlin A."/>
            <person name="Chapman S.B."/>
            <person name="Chen Z."/>
            <person name="Freedman E."/>
            <person name="Gellesch M."/>
            <person name="Goldberg J."/>
            <person name="Griggs A."/>
            <person name="Gujja S."/>
            <person name="Heilman E."/>
            <person name="Heiman D."/>
            <person name="Howarth C."/>
            <person name="Mehta T."/>
            <person name="Neiman D."/>
            <person name="Pearson M."/>
            <person name="Roberts A."/>
            <person name="Saif S."/>
            <person name="Shea T."/>
            <person name="Shenoy N."/>
            <person name="Sisk P."/>
            <person name="Stolte C."/>
            <person name="Sykes S."/>
            <person name="White J."/>
            <person name="Yandava C."/>
            <person name="Burger G."/>
            <person name="Gray M.W."/>
            <person name="Holland P.W.H."/>
            <person name="King N."/>
            <person name="Lang F.B.F."/>
            <person name="Roger A.J."/>
            <person name="Ruiz-Trillo I."/>
            <person name="Haas B."/>
            <person name="Nusbaum C."/>
            <person name="Birren B."/>
        </authorList>
    </citation>
    <scope>NUCLEOTIDE SEQUENCE [LARGE SCALE GENOMIC DNA]</scope>
    <source>
        <strain evidence="9 10">JP610</strain>
    </source>
</reference>
<dbReference type="OrthoDB" id="276388at2759"/>
<dbReference type="Pfam" id="PF01687">
    <property type="entry name" value="Flavokinase"/>
    <property type="match status" value="1"/>
</dbReference>
<keyword evidence="4" id="KW-0288">FMN</keyword>
<keyword evidence="10" id="KW-1185">Reference proteome</keyword>
<evidence type="ECO:0000313" key="9">
    <source>
        <dbReference type="EMBL" id="KNC80188.1"/>
    </source>
</evidence>
<evidence type="ECO:0000256" key="2">
    <source>
        <dbReference type="ARBA" id="ARBA00012105"/>
    </source>
</evidence>
<dbReference type="SMART" id="SM00904">
    <property type="entry name" value="Flavokinase"/>
    <property type="match status" value="1"/>
</dbReference>
<evidence type="ECO:0000256" key="4">
    <source>
        <dbReference type="ARBA" id="ARBA00022643"/>
    </source>
</evidence>
<evidence type="ECO:0000256" key="6">
    <source>
        <dbReference type="ARBA" id="ARBA00022741"/>
    </source>
</evidence>
<dbReference type="EC" id="2.7.1.26" evidence="2"/>
<protein>
    <recommendedName>
        <fullName evidence="2">riboflavin kinase</fullName>
        <ecNumber evidence="2">2.7.1.26</ecNumber>
    </recommendedName>
</protein>
<dbReference type="SUPFAM" id="SSF82114">
    <property type="entry name" value="Riboflavin kinase-like"/>
    <property type="match status" value="1"/>
</dbReference>
<feature type="domain" description="Riboflavin kinase" evidence="8">
    <location>
        <begin position="16"/>
        <end position="142"/>
    </location>
</feature>
<evidence type="ECO:0000313" key="10">
    <source>
        <dbReference type="Proteomes" id="UP000054560"/>
    </source>
</evidence>
<dbReference type="InterPro" id="IPR015865">
    <property type="entry name" value="Riboflavin_kinase_bac/euk"/>
</dbReference>
<dbReference type="STRING" id="667725.A0A0L0FW65"/>
<evidence type="ECO:0000256" key="3">
    <source>
        <dbReference type="ARBA" id="ARBA00022630"/>
    </source>
</evidence>
<dbReference type="InterPro" id="IPR023468">
    <property type="entry name" value="Riboflavin_kinase"/>
</dbReference>
<dbReference type="PANTHER" id="PTHR22749">
    <property type="entry name" value="RIBOFLAVIN KINASE/FMN ADENYLYLTRANSFERASE"/>
    <property type="match status" value="1"/>
</dbReference>
<evidence type="ECO:0000256" key="1">
    <source>
        <dbReference type="ARBA" id="ARBA00005201"/>
    </source>
</evidence>
<evidence type="ECO:0000256" key="5">
    <source>
        <dbReference type="ARBA" id="ARBA00022679"/>
    </source>
</evidence>
<name>A0A0L0FW65_9EUKA</name>
<dbReference type="GO" id="GO:0009231">
    <property type="term" value="P:riboflavin biosynthetic process"/>
    <property type="evidence" value="ECO:0007669"/>
    <property type="project" value="InterPro"/>
</dbReference>
<dbReference type="GO" id="GO:0005524">
    <property type="term" value="F:ATP binding"/>
    <property type="evidence" value="ECO:0007669"/>
    <property type="project" value="UniProtKB-KW"/>
</dbReference>
<dbReference type="AlphaFoldDB" id="A0A0L0FW65"/>
<proteinExistence type="predicted"/>
<dbReference type="Gene3D" id="2.40.30.30">
    <property type="entry name" value="Riboflavin kinase-like"/>
    <property type="match status" value="1"/>
</dbReference>
<comment type="pathway">
    <text evidence="1">Cofactor biosynthesis; FMN biosynthesis; FMN from riboflavin (ATP route): step 1/1.</text>
</comment>
<dbReference type="GO" id="GO:0009398">
    <property type="term" value="P:FMN biosynthetic process"/>
    <property type="evidence" value="ECO:0007669"/>
    <property type="project" value="UniProtKB-UniPathway"/>
</dbReference>
<dbReference type="GO" id="GO:0008531">
    <property type="term" value="F:riboflavin kinase activity"/>
    <property type="evidence" value="ECO:0007669"/>
    <property type="project" value="UniProtKB-EC"/>
</dbReference>
<dbReference type="UniPathway" id="UPA00276">
    <property type="reaction ID" value="UER00406"/>
</dbReference>
<dbReference type="InterPro" id="IPR023465">
    <property type="entry name" value="Riboflavin_kinase_dom_sf"/>
</dbReference>
<keyword evidence="3" id="KW-0285">Flavoprotein</keyword>
<dbReference type="EMBL" id="KQ242187">
    <property type="protein sequence ID" value="KNC80188.1"/>
    <property type="molecule type" value="Genomic_DNA"/>
</dbReference>
<keyword evidence="5" id="KW-0808">Transferase</keyword>
<sequence length="155" mass="17350">MAEASSENFVFPSEPLLLAGEVTKGFGRGSKDLGCPTANLPQSEVDKIQNSYPTGVYWGWATLDDKEPVYPMVMSIGYNPFYDNKTKTAEVHILHDFDGDFYGEMLRIAILGFWRGMKNYEGVDALIADIENDKKVAREELAKPENTSRKHLALP</sequence>
<organism evidence="9 10">
    <name type="scientific">Sphaeroforma arctica JP610</name>
    <dbReference type="NCBI Taxonomy" id="667725"/>
    <lineage>
        <taxon>Eukaryota</taxon>
        <taxon>Ichthyosporea</taxon>
        <taxon>Ichthyophonida</taxon>
        <taxon>Sphaeroforma</taxon>
    </lineage>
</organism>
<keyword evidence="7" id="KW-0067">ATP-binding</keyword>
<accession>A0A0L0FW65</accession>
<gene>
    <name evidence="9" type="ORF">SARC_07449</name>
</gene>
<evidence type="ECO:0000256" key="7">
    <source>
        <dbReference type="ARBA" id="ARBA00022840"/>
    </source>
</evidence>
<dbReference type="PANTHER" id="PTHR22749:SF6">
    <property type="entry name" value="RIBOFLAVIN KINASE"/>
    <property type="match status" value="1"/>
</dbReference>
<dbReference type="GeneID" id="25907953"/>